<evidence type="ECO:0000313" key="1">
    <source>
        <dbReference type="EMBL" id="MDE9623588.1"/>
    </source>
</evidence>
<evidence type="ECO:0000313" key="2">
    <source>
        <dbReference type="Proteomes" id="UP001147046"/>
    </source>
</evidence>
<protein>
    <submittedName>
        <fullName evidence="1">Uncharacterized protein</fullName>
    </submittedName>
</protein>
<dbReference type="AlphaFoldDB" id="A0AAJ1JTQ6"/>
<comment type="caution">
    <text evidence="1">The sequence shown here is derived from an EMBL/GenBank/DDBJ whole genome shotgun (WGS) entry which is preliminary data.</text>
</comment>
<name>A0AAJ1JTQ6_9ENTR</name>
<gene>
    <name evidence="1" type="ORF">L2102_09630</name>
</gene>
<reference evidence="1" key="1">
    <citation type="submission" date="2022-01" db="EMBL/GenBank/DDBJ databases">
        <title>Genetic Characterization of Carbapenem-resistant Citrobacter spp. from China: a multicenter study.</title>
        <authorList>
            <person name="Ye L."/>
        </authorList>
    </citation>
    <scope>NUCLEOTIDE SEQUENCE</scope>
    <source>
        <strain evidence="1">IR5464</strain>
    </source>
</reference>
<proteinExistence type="predicted"/>
<dbReference type="Proteomes" id="UP001147046">
    <property type="component" value="Unassembled WGS sequence"/>
</dbReference>
<dbReference type="EMBL" id="JAKIHV010000005">
    <property type="protein sequence ID" value="MDE9623588.1"/>
    <property type="molecule type" value="Genomic_DNA"/>
</dbReference>
<dbReference type="RefSeq" id="WP_003833070.1">
    <property type="nucleotide sequence ID" value="NZ_CBCYIE010000008.1"/>
</dbReference>
<organism evidence="1 2">
    <name type="scientific">Citrobacter portucalensis</name>
    <dbReference type="NCBI Taxonomy" id="1639133"/>
    <lineage>
        <taxon>Bacteria</taxon>
        <taxon>Pseudomonadati</taxon>
        <taxon>Pseudomonadota</taxon>
        <taxon>Gammaproteobacteria</taxon>
        <taxon>Enterobacterales</taxon>
        <taxon>Enterobacteriaceae</taxon>
        <taxon>Citrobacter</taxon>
        <taxon>Citrobacter freundii complex</taxon>
    </lineage>
</organism>
<accession>A0AAJ1JTQ6</accession>
<sequence length="143" mass="15284">MKRLSILLLAALSLPAMAGATDWPDAFRGIAAGEVQWLEQVPALAAVADVKQAQILEDSLAAALTANTTGALRALDVLDAGHWPHMIGSDIVCTPPTETPDKVDAFYQRTRQALLSTAAGAKCLWILEASYDELKTDNARKVK</sequence>